<feature type="domain" description="PurE" evidence="1">
    <location>
        <begin position="87"/>
        <end position="219"/>
    </location>
</feature>
<dbReference type="Proteomes" id="UP000214610">
    <property type="component" value="Unassembled WGS sequence"/>
</dbReference>
<reference evidence="3" key="1">
    <citation type="submission" date="2017-05" db="EMBL/GenBank/DDBJ databases">
        <title>Improved OligoMM genomes.</title>
        <authorList>
            <person name="Garzetti D."/>
        </authorList>
    </citation>
    <scope>NUCLEOTIDE SEQUENCE [LARGE SCALE GENOMIC DNA]</scope>
    <source>
        <strain evidence="3">YL45</strain>
    </source>
</reference>
<evidence type="ECO:0000259" key="1">
    <source>
        <dbReference type="SMART" id="SM01001"/>
    </source>
</evidence>
<dbReference type="SUPFAM" id="SSF52255">
    <property type="entry name" value="N5-CAIR mutase (phosphoribosylaminoimidazole carboxylase, PurE)"/>
    <property type="match status" value="1"/>
</dbReference>
<gene>
    <name evidence="2" type="ORF">ADH67_04460</name>
</gene>
<sequence length="222" mass="23972">MNEHINFDFGRTNRTGIPEVIYAEGKEEPIVLKLLEDFALNTEHPIMFTRLSPSVFRRLSPEFQSKYSFDALAKTAYSNQIPKKVNGRVAIVSAGTSDGFVTWEAKRTLDYLNVKSEVFEDCGVSGLWRLQEKLSQINSFDIIITVAGMEAALVSVLAGLTSKPIIGVPTSIGYGVCKGGQTALNSMLACCAPGVAAVNIDNGFGAACMAYKTLLSCKGSTK</sequence>
<proteinExistence type="predicted"/>
<accession>A0A227KRT4</accession>
<dbReference type="GO" id="GO:0006189">
    <property type="term" value="P:'de novo' IMP biosynthetic process"/>
    <property type="evidence" value="ECO:0007669"/>
    <property type="project" value="InterPro"/>
</dbReference>
<evidence type="ECO:0000313" key="3">
    <source>
        <dbReference type="Proteomes" id="UP000214610"/>
    </source>
</evidence>
<name>A0A227KRT4_9BURK</name>
<dbReference type="PANTHER" id="PTHR43064:SF1">
    <property type="entry name" value="SLL1489 PROTEIN"/>
    <property type="match status" value="1"/>
</dbReference>
<dbReference type="RefSeq" id="WP_066593855.1">
    <property type="nucleotide sequence ID" value="NZ_CAJTBZ010000005.1"/>
</dbReference>
<dbReference type="SMART" id="SM01001">
    <property type="entry name" value="AIRC"/>
    <property type="match status" value="1"/>
</dbReference>
<dbReference type="PANTHER" id="PTHR43064">
    <property type="entry name" value="PHOSPHORIBOSYLAMINOIMIDAZOLE CARBOXYLASE-RELATED"/>
    <property type="match status" value="1"/>
</dbReference>
<dbReference type="GeneID" id="78361908"/>
<evidence type="ECO:0000313" key="2">
    <source>
        <dbReference type="EMBL" id="OXE50248.1"/>
    </source>
</evidence>
<dbReference type="Pfam" id="PF00731">
    <property type="entry name" value="AIRC"/>
    <property type="match status" value="1"/>
</dbReference>
<dbReference type="AlphaFoldDB" id="A0A227KRT4"/>
<comment type="caution">
    <text evidence="2">The sequence shown here is derived from an EMBL/GenBank/DDBJ whole genome shotgun (WGS) entry which is preliminary data.</text>
</comment>
<dbReference type="Gene3D" id="3.40.50.1970">
    <property type="match status" value="1"/>
</dbReference>
<keyword evidence="3" id="KW-1185">Reference proteome</keyword>
<dbReference type="NCBIfam" id="NF033503">
    <property type="entry name" value="LarB"/>
    <property type="match status" value="1"/>
</dbReference>
<dbReference type="InterPro" id="IPR000031">
    <property type="entry name" value="PurE_dom"/>
</dbReference>
<dbReference type="EMBL" id="NHMP01000002">
    <property type="protein sequence ID" value="OXE50248.1"/>
    <property type="molecule type" value="Genomic_DNA"/>
</dbReference>
<dbReference type="InterPro" id="IPR039476">
    <property type="entry name" value="P2CMN_synthase_LarB"/>
</dbReference>
<organism evidence="2 3">
    <name type="scientific">Turicimonas muris</name>
    <dbReference type="NCBI Taxonomy" id="1796652"/>
    <lineage>
        <taxon>Bacteria</taxon>
        <taxon>Pseudomonadati</taxon>
        <taxon>Pseudomonadota</taxon>
        <taxon>Betaproteobacteria</taxon>
        <taxon>Burkholderiales</taxon>
        <taxon>Sutterellaceae</taxon>
        <taxon>Turicimonas</taxon>
    </lineage>
</organism>
<dbReference type="GO" id="GO:0016787">
    <property type="term" value="F:hydrolase activity"/>
    <property type="evidence" value="ECO:0007669"/>
    <property type="project" value="InterPro"/>
</dbReference>
<protein>
    <submittedName>
        <fullName evidence="2">Circadian phase modifier CpmA</fullName>
    </submittedName>
</protein>